<accession>A0A1S9DDI6</accession>
<dbReference type="OrthoDB" id="3672617at2759"/>
<sequence>MQITSMINFGLLVTTTLAYSNNCKGSSLSPTLSDCEAALGNIHVGESCADQSEFSVGNWYMIYATNGSGEQRFSGQIIYDTAKCFPRELHGQW</sequence>
<dbReference type="EMBL" id="MKZY01000007">
    <property type="protein sequence ID" value="OOO07148.1"/>
    <property type="molecule type" value="Genomic_DNA"/>
</dbReference>
<reference evidence="2 3" key="1">
    <citation type="submission" date="2016-10" db="EMBL/GenBank/DDBJ databases">
        <title>Genome sequencing of Aspergillus oryzae BCC7051.</title>
        <authorList>
            <person name="Thammarongtham C."/>
            <person name="Vorapreeda T."/>
            <person name="Nookaew I."/>
            <person name="Srisuk T."/>
            <person name="Land M."/>
            <person name="Jeennor S."/>
            <person name="Laoteng K."/>
        </authorList>
    </citation>
    <scope>NUCLEOTIDE SEQUENCE [LARGE SCALE GENOMIC DNA]</scope>
    <source>
        <strain evidence="2 3">BCC7051</strain>
    </source>
</reference>
<dbReference type="Proteomes" id="UP000190312">
    <property type="component" value="Unassembled WGS sequence"/>
</dbReference>
<feature type="chain" id="PRO_5010519267" evidence="1">
    <location>
        <begin position="19"/>
        <end position="93"/>
    </location>
</feature>
<name>A0A1S9DDI6_ASPOZ</name>
<evidence type="ECO:0000313" key="3">
    <source>
        <dbReference type="Proteomes" id="UP000190312"/>
    </source>
</evidence>
<dbReference type="VEuPathDB" id="FungiDB:AO090005000239"/>
<evidence type="ECO:0000256" key="1">
    <source>
        <dbReference type="SAM" id="SignalP"/>
    </source>
</evidence>
<comment type="caution">
    <text evidence="2">The sequence shown here is derived from an EMBL/GenBank/DDBJ whole genome shotgun (WGS) entry which is preliminary data.</text>
</comment>
<proteinExistence type="predicted"/>
<dbReference type="AlphaFoldDB" id="A0A1S9DDI6"/>
<evidence type="ECO:0000313" key="2">
    <source>
        <dbReference type="EMBL" id="OOO07148.1"/>
    </source>
</evidence>
<feature type="signal peptide" evidence="1">
    <location>
        <begin position="1"/>
        <end position="18"/>
    </location>
</feature>
<organism evidence="2 3">
    <name type="scientific">Aspergillus oryzae</name>
    <name type="common">Yellow koji mold</name>
    <dbReference type="NCBI Taxonomy" id="5062"/>
    <lineage>
        <taxon>Eukaryota</taxon>
        <taxon>Fungi</taxon>
        <taxon>Dikarya</taxon>
        <taxon>Ascomycota</taxon>
        <taxon>Pezizomycotina</taxon>
        <taxon>Eurotiomycetes</taxon>
        <taxon>Eurotiomycetidae</taxon>
        <taxon>Eurotiales</taxon>
        <taxon>Aspergillaceae</taxon>
        <taxon>Aspergillus</taxon>
        <taxon>Aspergillus subgen. Circumdati</taxon>
    </lineage>
</organism>
<protein>
    <submittedName>
        <fullName evidence="2">Uncharacterized protein</fullName>
    </submittedName>
</protein>
<gene>
    <name evidence="2" type="ORF">OAory_01093510</name>
</gene>
<keyword evidence="1" id="KW-0732">Signal</keyword>